<gene>
    <name evidence="4" type="ORF">AKJ29_14715</name>
</gene>
<organism evidence="4 5">
    <name type="scientific">Aliiroseovarius crassostreae</name>
    <dbReference type="NCBI Taxonomy" id="154981"/>
    <lineage>
        <taxon>Bacteria</taxon>
        <taxon>Pseudomonadati</taxon>
        <taxon>Pseudomonadota</taxon>
        <taxon>Alphaproteobacteria</taxon>
        <taxon>Rhodobacterales</taxon>
        <taxon>Paracoccaceae</taxon>
        <taxon>Aliiroseovarius</taxon>
    </lineage>
</organism>
<dbReference type="CDD" id="cd04301">
    <property type="entry name" value="NAT_SF"/>
    <property type="match status" value="1"/>
</dbReference>
<dbReference type="GO" id="GO:0016747">
    <property type="term" value="F:acyltransferase activity, transferring groups other than amino-acyl groups"/>
    <property type="evidence" value="ECO:0007669"/>
    <property type="project" value="InterPro"/>
</dbReference>
<keyword evidence="5" id="KW-1185">Reference proteome</keyword>
<evidence type="ECO:0000313" key="4">
    <source>
        <dbReference type="EMBL" id="KPN64571.1"/>
    </source>
</evidence>
<accession>A0A0N8IC06</accession>
<protein>
    <submittedName>
        <fullName evidence="4">Acetyltransferase</fullName>
    </submittedName>
</protein>
<dbReference type="InterPro" id="IPR016181">
    <property type="entry name" value="Acyl_CoA_acyltransferase"/>
</dbReference>
<name>A0A0N8IC06_9RHOB</name>
<dbReference type="InterPro" id="IPR000182">
    <property type="entry name" value="GNAT_dom"/>
</dbReference>
<dbReference type="Pfam" id="PF00583">
    <property type="entry name" value="Acetyltransf_1"/>
    <property type="match status" value="1"/>
</dbReference>
<dbReference type="Gene3D" id="3.40.630.30">
    <property type="match status" value="1"/>
</dbReference>
<keyword evidence="2" id="KW-0012">Acyltransferase</keyword>
<proteinExistence type="predicted"/>
<feature type="domain" description="N-acetyltransferase" evidence="3">
    <location>
        <begin position="5"/>
        <end position="152"/>
    </location>
</feature>
<reference evidence="4 5" key="1">
    <citation type="submission" date="2015-09" db="EMBL/GenBank/DDBJ databases">
        <title>Draft genome sequence of Aliiroseovarius crassostreae CV919-312TSm, the causative agent of Roseovarius Oyster Disease (formerly Juvenile Oyster Disease).</title>
        <authorList>
            <person name="Kessner L."/>
            <person name="Spinard E."/>
            <person name="Nelson D."/>
        </authorList>
    </citation>
    <scope>NUCLEOTIDE SEQUENCE [LARGE SCALE GENOMIC DNA]</scope>
    <source>
        <strain evidence="4 5">CV919-312</strain>
    </source>
</reference>
<evidence type="ECO:0000256" key="2">
    <source>
        <dbReference type="ARBA" id="ARBA00023315"/>
    </source>
</evidence>
<keyword evidence="1 4" id="KW-0808">Transferase</keyword>
<evidence type="ECO:0000259" key="3">
    <source>
        <dbReference type="PROSITE" id="PS51186"/>
    </source>
</evidence>
<dbReference type="Proteomes" id="UP000050471">
    <property type="component" value="Unassembled WGS sequence"/>
</dbReference>
<dbReference type="InterPro" id="IPR050832">
    <property type="entry name" value="Bact_Acetyltransf"/>
</dbReference>
<comment type="caution">
    <text evidence="4">The sequence shown here is derived from an EMBL/GenBank/DDBJ whole genome shotgun (WGS) entry which is preliminary data.</text>
</comment>
<dbReference type="PROSITE" id="PS51186">
    <property type="entry name" value="GNAT"/>
    <property type="match status" value="1"/>
</dbReference>
<dbReference type="PANTHER" id="PTHR43877:SF5">
    <property type="entry name" value="BLL8307 PROTEIN"/>
    <property type="match status" value="1"/>
</dbReference>
<dbReference type="AlphaFoldDB" id="A0A0N8IC06"/>
<dbReference type="STRING" id="154981.AKJ29_14715"/>
<evidence type="ECO:0000256" key="1">
    <source>
        <dbReference type="ARBA" id="ARBA00022679"/>
    </source>
</evidence>
<sequence>MDVPLRIEPGDPHHPEATTLLKASHALMEELFPPEDNFFLEIDDLCAPEISFFVAREGARILGTGAIADKGTYGEVKSMFVSPDARGKGVGEALLSQLEATARAKGHQAMKLETGNVLHAAHRLYECAGFTRCGPFGDYPDAASSIFMEKPL</sequence>
<dbReference type="SUPFAM" id="SSF55729">
    <property type="entry name" value="Acyl-CoA N-acyltransferases (Nat)"/>
    <property type="match status" value="1"/>
</dbReference>
<dbReference type="EMBL" id="LKBA01000004">
    <property type="protein sequence ID" value="KPN64571.1"/>
    <property type="molecule type" value="Genomic_DNA"/>
</dbReference>
<evidence type="ECO:0000313" key="5">
    <source>
        <dbReference type="Proteomes" id="UP000050471"/>
    </source>
</evidence>
<dbReference type="PANTHER" id="PTHR43877">
    <property type="entry name" value="AMINOALKYLPHOSPHONATE N-ACETYLTRANSFERASE-RELATED-RELATED"/>
    <property type="match status" value="1"/>
</dbReference>